<dbReference type="InterPro" id="IPR052741">
    <property type="entry name" value="Mitochondrial_HTD2"/>
</dbReference>
<gene>
    <name evidence="1" type="ORF">SSOG_08626</name>
</gene>
<name>D9WFF4_9ACTN</name>
<evidence type="ECO:0000313" key="1">
    <source>
        <dbReference type="EMBL" id="EFL28912.1"/>
    </source>
</evidence>
<reference evidence="1 2" key="1">
    <citation type="submission" date="2009-02" db="EMBL/GenBank/DDBJ databases">
        <title>Annotation of Streptomyces hygroscopicus strain ATCC 53653.</title>
        <authorList>
            <consortium name="The Broad Institute Genome Sequencing Platform"/>
            <consortium name="Broad Institute Microbial Sequencing Center"/>
            <person name="Fischbach M."/>
            <person name="Godfrey P."/>
            <person name="Ward D."/>
            <person name="Young S."/>
            <person name="Zeng Q."/>
            <person name="Koehrsen M."/>
            <person name="Alvarado L."/>
            <person name="Berlin A.M."/>
            <person name="Bochicchio J."/>
            <person name="Borenstein D."/>
            <person name="Chapman S.B."/>
            <person name="Chen Z."/>
            <person name="Engels R."/>
            <person name="Freedman E."/>
            <person name="Gellesch M."/>
            <person name="Goldberg J."/>
            <person name="Griggs A."/>
            <person name="Gujja S."/>
            <person name="Heilman E.R."/>
            <person name="Heiman D.I."/>
            <person name="Hepburn T.A."/>
            <person name="Howarth C."/>
            <person name="Jen D."/>
            <person name="Larson L."/>
            <person name="Lewis B."/>
            <person name="Mehta T."/>
            <person name="Park D."/>
            <person name="Pearson M."/>
            <person name="Richards J."/>
            <person name="Roberts A."/>
            <person name="Saif S."/>
            <person name="Shea T.D."/>
            <person name="Shenoy N."/>
            <person name="Sisk P."/>
            <person name="Stolte C."/>
            <person name="Sykes S.N."/>
            <person name="Thomson T."/>
            <person name="Walk T."/>
            <person name="White J."/>
            <person name="Yandava C."/>
            <person name="Straight P."/>
            <person name="Clardy J."/>
            <person name="Hung D."/>
            <person name="Kolter R."/>
            <person name="Mekalanos J."/>
            <person name="Walker S."/>
            <person name="Walsh C.T."/>
            <person name="Wieland-Brown L.C."/>
            <person name="Haas B."/>
            <person name="Nusbaum C."/>
            <person name="Birren B."/>
        </authorList>
    </citation>
    <scope>NUCLEOTIDE SEQUENCE [LARGE SCALE GENOMIC DNA]</scope>
    <source>
        <strain evidence="1 2">ATCC 53653</strain>
    </source>
</reference>
<dbReference type="GO" id="GO:0019171">
    <property type="term" value="F:(3R)-hydroxyacyl-[acyl-carrier-protein] dehydratase activity"/>
    <property type="evidence" value="ECO:0007669"/>
    <property type="project" value="TreeGrafter"/>
</dbReference>
<organism evidence="1 2">
    <name type="scientific">Streptomyces himastatinicus ATCC 53653</name>
    <dbReference type="NCBI Taxonomy" id="457427"/>
    <lineage>
        <taxon>Bacteria</taxon>
        <taxon>Bacillati</taxon>
        <taxon>Actinomycetota</taxon>
        <taxon>Actinomycetes</taxon>
        <taxon>Kitasatosporales</taxon>
        <taxon>Streptomycetaceae</taxon>
        <taxon>Streptomyces</taxon>
        <taxon>Streptomyces violaceusniger group</taxon>
    </lineage>
</organism>
<proteinExistence type="predicted"/>
<accession>D9WFF4</accession>
<dbReference type="HOGENOM" id="CLU_028690_3_0_11"/>
<dbReference type="PANTHER" id="PTHR28152">
    <property type="entry name" value="HYDROXYACYL-THIOESTER DEHYDRATASE TYPE 2, MITOCHONDRIAL"/>
    <property type="match status" value="1"/>
</dbReference>
<dbReference type="InterPro" id="IPR029069">
    <property type="entry name" value="HotDog_dom_sf"/>
</dbReference>
<dbReference type="STRING" id="457427.SSOG_08626"/>
<dbReference type="SUPFAM" id="SSF54637">
    <property type="entry name" value="Thioesterase/thiol ester dehydrase-isomerase"/>
    <property type="match status" value="1"/>
</dbReference>
<protein>
    <submittedName>
        <fullName evidence="1">MaoC like domain protein</fullName>
    </submittedName>
</protein>
<dbReference type="PANTHER" id="PTHR28152:SF1">
    <property type="entry name" value="HYDROXYACYL-THIOESTER DEHYDRATASE TYPE 2, MITOCHONDRIAL"/>
    <property type="match status" value="1"/>
</dbReference>
<dbReference type="Gene3D" id="3.10.129.10">
    <property type="entry name" value="Hotdog Thioesterase"/>
    <property type="match status" value="2"/>
</dbReference>
<dbReference type="AlphaFoldDB" id="D9WFF4"/>
<dbReference type="Proteomes" id="UP000003963">
    <property type="component" value="Unassembled WGS sequence"/>
</dbReference>
<dbReference type="EMBL" id="GG657754">
    <property type="protein sequence ID" value="EFL28912.1"/>
    <property type="molecule type" value="Genomic_DNA"/>
</dbReference>
<sequence length="300" mass="33122">MQPATTPLSSYVETWHPEAVTAHDPMDPGPAAAISALLDLPEPAARTGDPLPPLWQWFHFLRWPAQHELGPDGHLRDARFLPPIPDRQRMFAGGRCEITEPLRLGEPAERVSSLGAVTPKHGRSGELLFVTERQEFRQAGQVCMVEEQDIVYRSGRSAGGQHPATIDDRPAPGPEGPWYLGLRPDPTLLFRLSALTANAHRIHYDAPYCHDTEGYPDLVVHGPLLALLMLDVVRRNAPERRVRSLSFRLRRPVFAGEHLLAEGTPSGTGAQLRTATHRDAQHATAEVTFASPELGCCDDH</sequence>
<evidence type="ECO:0000313" key="2">
    <source>
        <dbReference type="Proteomes" id="UP000003963"/>
    </source>
</evidence>
<keyword evidence="2" id="KW-1185">Reference proteome</keyword>